<evidence type="ECO:0000313" key="4">
    <source>
        <dbReference type="Proteomes" id="UP001152797"/>
    </source>
</evidence>
<dbReference type="EMBL" id="CAMXCT030001225">
    <property type="protein sequence ID" value="CAL4775355.1"/>
    <property type="molecule type" value="Genomic_DNA"/>
</dbReference>
<evidence type="ECO:0000313" key="2">
    <source>
        <dbReference type="EMBL" id="CAI3988043.1"/>
    </source>
</evidence>
<comment type="caution">
    <text evidence="2">The sequence shown here is derived from an EMBL/GenBank/DDBJ whole genome shotgun (WGS) entry which is preliminary data.</text>
</comment>
<name>A0A9P1CC89_9DINO</name>
<feature type="compositionally biased region" description="Polar residues" evidence="1">
    <location>
        <begin position="135"/>
        <end position="154"/>
    </location>
</feature>
<accession>A0A9P1CC89</accession>
<dbReference type="Proteomes" id="UP001152797">
    <property type="component" value="Unassembled WGS sequence"/>
</dbReference>
<dbReference type="EMBL" id="CAMXCT010001225">
    <property type="protein sequence ID" value="CAI3988043.1"/>
    <property type="molecule type" value="Genomic_DNA"/>
</dbReference>
<feature type="compositionally biased region" description="Polar residues" evidence="1">
    <location>
        <begin position="109"/>
        <end position="122"/>
    </location>
</feature>
<reference evidence="3 4" key="2">
    <citation type="submission" date="2024-05" db="EMBL/GenBank/DDBJ databases">
        <authorList>
            <person name="Chen Y."/>
            <person name="Shah S."/>
            <person name="Dougan E. K."/>
            <person name="Thang M."/>
            <person name="Chan C."/>
        </authorList>
    </citation>
    <scope>NUCLEOTIDE SEQUENCE [LARGE SCALE GENOMIC DNA]</scope>
</reference>
<organism evidence="2">
    <name type="scientific">Cladocopium goreaui</name>
    <dbReference type="NCBI Taxonomy" id="2562237"/>
    <lineage>
        <taxon>Eukaryota</taxon>
        <taxon>Sar</taxon>
        <taxon>Alveolata</taxon>
        <taxon>Dinophyceae</taxon>
        <taxon>Suessiales</taxon>
        <taxon>Symbiodiniaceae</taxon>
        <taxon>Cladocopium</taxon>
    </lineage>
</organism>
<dbReference type="EMBL" id="CAMXCT020001225">
    <property type="protein sequence ID" value="CAL1141418.1"/>
    <property type="molecule type" value="Genomic_DNA"/>
</dbReference>
<feature type="compositionally biased region" description="Low complexity" evidence="1">
    <location>
        <begin position="155"/>
        <end position="175"/>
    </location>
</feature>
<reference evidence="2" key="1">
    <citation type="submission" date="2022-10" db="EMBL/GenBank/DDBJ databases">
        <authorList>
            <person name="Chen Y."/>
            <person name="Dougan E. K."/>
            <person name="Chan C."/>
            <person name="Rhodes N."/>
            <person name="Thang M."/>
        </authorList>
    </citation>
    <scope>NUCLEOTIDE SEQUENCE</scope>
</reference>
<dbReference type="AlphaFoldDB" id="A0A9P1CC89"/>
<evidence type="ECO:0000256" key="1">
    <source>
        <dbReference type="SAM" id="MobiDB-lite"/>
    </source>
</evidence>
<proteinExistence type="predicted"/>
<sequence length="299" mass="33037">MRLDTPEERKDQGRTDLTVEEVEKFRVQAFRAVVKDNQISLEEVLNLVPRRTWSRWENRAGADLLELSEERKSWECNFLLSKYLGMVKEAPADEEFQASASKDVEEAQEVQSGTQTPPSQIGNKALDLDGKDLSSPESASTSGTELSELQPVQPSSSQATTSTTSNESGSSDLPKVPLPCPVPLAPLATPQSRLIYQPQRPVYMVGAVSYTLPGTVRPGSVMWQTFRSPPVAIWPPHAMKVFHLTLLIDCVRRSSWAQVETLGIHALHDALHTCEEVGVQLPEFRAGVRSTNSNQGCLD</sequence>
<evidence type="ECO:0000313" key="3">
    <source>
        <dbReference type="EMBL" id="CAL4775355.1"/>
    </source>
</evidence>
<feature type="region of interest" description="Disordered" evidence="1">
    <location>
        <begin position="96"/>
        <end position="177"/>
    </location>
</feature>
<keyword evidence="4" id="KW-1185">Reference proteome</keyword>
<gene>
    <name evidence="2" type="ORF">C1SCF055_LOCUS15271</name>
</gene>
<protein>
    <submittedName>
        <fullName evidence="2">Uncharacterized protein</fullName>
    </submittedName>
</protein>